<sequence length="92" mass="10781">MSRRLWNSVLVLFARSASGNDEAQIDAAFRRLETYCDHSKAPLAEHERVDEYYEDDDDEQKKPRSDCGETLRYQFLNTSDHRISYLLLGFGF</sequence>
<protein>
    <submittedName>
        <fullName evidence="1">Uncharacterized protein</fullName>
    </submittedName>
</protein>
<name>A0ACB9DBV0_9ASTR</name>
<dbReference type="Proteomes" id="UP001056120">
    <property type="component" value="Linkage Group LG19"/>
</dbReference>
<accession>A0ACB9DBV0</accession>
<proteinExistence type="predicted"/>
<evidence type="ECO:0000313" key="2">
    <source>
        <dbReference type="Proteomes" id="UP001056120"/>
    </source>
</evidence>
<reference evidence="1 2" key="2">
    <citation type="journal article" date="2022" name="Mol. Ecol. Resour.">
        <title>The genomes of chicory, endive, great burdock and yacon provide insights into Asteraceae paleo-polyploidization history and plant inulin production.</title>
        <authorList>
            <person name="Fan W."/>
            <person name="Wang S."/>
            <person name="Wang H."/>
            <person name="Wang A."/>
            <person name="Jiang F."/>
            <person name="Liu H."/>
            <person name="Zhao H."/>
            <person name="Xu D."/>
            <person name="Zhang Y."/>
        </authorList>
    </citation>
    <scope>NUCLEOTIDE SEQUENCE [LARGE SCALE GENOMIC DNA]</scope>
    <source>
        <strain evidence="2">cv. Yunnan</strain>
        <tissue evidence="1">Leaves</tissue>
    </source>
</reference>
<keyword evidence="2" id="KW-1185">Reference proteome</keyword>
<evidence type="ECO:0000313" key="1">
    <source>
        <dbReference type="EMBL" id="KAI3744089.1"/>
    </source>
</evidence>
<reference evidence="2" key="1">
    <citation type="journal article" date="2022" name="Mol. Ecol. Resour.">
        <title>The genomes of chicory, endive, great burdock and yacon provide insights into Asteraceae palaeo-polyploidization history and plant inulin production.</title>
        <authorList>
            <person name="Fan W."/>
            <person name="Wang S."/>
            <person name="Wang H."/>
            <person name="Wang A."/>
            <person name="Jiang F."/>
            <person name="Liu H."/>
            <person name="Zhao H."/>
            <person name="Xu D."/>
            <person name="Zhang Y."/>
        </authorList>
    </citation>
    <scope>NUCLEOTIDE SEQUENCE [LARGE SCALE GENOMIC DNA]</scope>
    <source>
        <strain evidence="2">cv. Yunnan</strain>
    </source>
</reference>
<dbReference type="EMBL" id="CM042036">
    <property type="protein sequence ID" value="KAI3744089.1"/>
    <property type="molecule type" value="Genomic_DNA"/>
</dbReference>
<organism evidence="1 2">
    <name type="scientific">Smallanthus sonchifolius</name>
    <dbReference type="NCBI Taxonomy" id="185202"/>
    <lineage>
        <taxon>Eukaryota</taxon>
        <taxon>Viridiplantae</taxon>
        <taxon>Streptophyta</taxon>
        <taxon>Embryophyta</taxon>
        <taxon>Tracheophyta</taxon>
        <taxon>Spermatophyta</taxon>
        <taxon>Magnoliopsida</taxon>
        <taxon>eudicotyledons</taxon>
        <taxon>Gunneridae</taxon>
        <taxon>Pentapetalae</taxon>
        <taxon>asterids</taxon>
        <taxon>campanulids</taxon>
        <taxon>Asterales</taxon>
        <taxon>Asteraceae</taxon>
        <taxon>Asteroideae</taxon>
        <taxon>Heliantheae alliance</taxon>
        <taxon>Millerieae</taxon>
        <taxon>Smallanthus</taxon>
    </lineage>
</organism>
<gene>
    <name evidence="1" type="ORF">L1987_57164</name>
</gene>
<comment type="caution">
    <text evidence="1">The sequence shown here is derived from an EMBL/GenBank/DDBJ whole genome shotgun (WGS) entry which is preliminary data.</text>
</comment>